<dbReference type="PROSITE" id="PS50146">
    <property type="entry name" value="DAGK"/>
    <property type="match status" value="1"/>
</dbReference>
<dbReference type="SUPFAM" id="SSF111331">
    <property type="entry name" value="NAD kinase/diacylglycerol kinase-like"/>
    <property type="match status" value="1"/>
</dbReference>
<dbReference type="GO" id="GO:0042981">
    <property type="term" value="P:regulation of apoptotic process"/>
    <property type="evidence" value="ECO:0007669"/>
    <property type="project" value="UniProtKB-ARBA"/>
</dbReference>
<dbReference type="GO" id="GO:0016020">
    <property type="term" value="C:membrane"/>
    <property type="evidence" value="ECO:0007669"/>
    <property type="project" value="TreeGrafter"/>
</dbReference>
<reference evidence="9" key="1">
    <citation type="journal article" date="2014" name="BMC Genomics">
        <title>Characterizing the developmental transcriptome of the oriental fruit fly, Bactrocera dorsalis (Diptera: Tephritidae) through comparative genomic analysis with Drosophila melanogaster utilizing modENCODE datasets.</title>
        <authorList>
            <person name="Geib S.M."/>
            <person name="Calla B."/>
            <person name="Hall B."/>
            <person name="Hou S."/>
            <person name="Manoukis N.C."/>
        </authorList>
    </citation>
    <scope>NUCLEOTIDE SEQUENCE</scope>
    <source>
        <strain evidence="9">Punador</strain>
    </source>
</reference>
<comment type="subcellular location">
    <subcellularLocation>
        <location evidence="1">Endomembrane system</location>
    </subcellularLocation>
</comment>
<keyword evidence="3" id="KW-0547">Nucleotide-binding</keyword>
<dbReference type="GO" id="GO:0046512">
    <property type="term" value="P:sphingosine biosynthetic process"/>
    <property type="evidence" value="ECO:0007669"/>
    <property type="project" value="TreeGrafter"/>
</dbReference>
<evidence type="ECO:0000313" key="9">
    <source>
        <dbReference type="EMBL" id="JAC53760.1"/>
    </source>
</evidence>
<evidence type="ECO:0000256" key="6">
    <source>
        <dbReference type="ARBA" id="ARBA00023136"/>
    </source>
</evidence>
<accession>A0A034WI04</accession>
<protein>
    <recommendedName>
        <fullName evidence="7">sphingosine kinase</fullName>
        <ecNumber evidence="7">2.7.1.91</ecNumber>
    </recommendedName>
</protein>
<dbReference type="GO" id="GO:0005737">
    <property type="term" value="C:cytoplasm"/>
    <property type="evidence" value="ECO:0007669"/>
    <property type="project" value="TreeGrafter"/>
</dbReference>
<dbReference type="FunFam" id="3.40.50.10330:FF:000005">
    <property type="entry name" value="Sphingosine kinase 2"/>
    <property type="match status" value="1"/>
</dbReference>
<evidence type="ECO:0000259" key="8">
    <source>
        <dbReference type="PROSITE" id="PS50146"/>
    </source>
</evidence>
<evidence type="ECO:0000256" key="4">
    <source>
        <dbReference type="ARBA" id="ARBA00022777"/>
    </source>
</evidence>
<dbReference type="PANTHER" id="PTHR12358:SF112">
    <property type="entry name" value="LD11247P-RELATED"/>
    <property type="match status" value="1"/>
</dbReference>
<proteinExistence type="predicted"/>
<keyword evidence="5" id="KW-0067">ATP-binding</keyword>
<dbReference type="GeneID" id="105233241"/>
<keyword evidence="4 9" id="KW-0418">Kinase</keyword>
<dbReference type="GO" id="GO:0012505">
    <property type="term" value="C:endomembrane system"/>
    <property type="evidence" value="ECO:0007669"/>
    <property type="project" value="UniProtKB-SubCell"/>
</dbReference>
<dbReference type="Gene3D" id="3.40.50.10330">
    <property type="entry name" value="Probable inorganic polyphosphate/atp-NAD kinase, domain 1"/>
    <property type="match status" value="1"/>
</dbReference>
<dbReference type="EC" id="2.7.1.91" evidence="7"/>
<evidence type="ECO:0000256" key="5">
    <source>
        <dbReference type="ARBA" id="ARBA00022840"/>
    </source>
</evidence>
<dbReference type="RefSeq" id="XP_011213559.2">
    <property type="nucleotide sequence ID" value="XM_011215257.4"/>
</dbReference>
<dbReference type="CTD" id="326219"/>
<dbReference type="InterPro" id="IPR017438">
    <property type="entry name" value="ATP-NAD_kinase_N"/>
</dbReference>
<evidence type="ECO:0000256" key="2">
    <source>
        <dbReference type="ARBA" id="ARBA00022679"/>
    </source>
</evidence>
<dbReference type="PANTHER" id="PTHR12358">
    <property type="entry name" value="SPHINGOSINE KINASE"/>
    <property type="match status" value="1"/>
</dbReference>
<evidence type="ECO:0000256" key="3">
    <source>
        <dbReference type="ARBA" id="ARBA00022741"/>
    </source>
</evidence>
<sequence length="606" mass="67981">MEVEELTDIFYTSDKKGQVCRVKLNGQGFTLQRETTNNRSREQLIGLEDIVGSRCIVVKKDRRGCSMLCSSAAQNDGNRSDSGDDTKKKYNAITFQHNDASAYLYVFAYILNKKHLRNIIRRERTVLKLRFRSFDTFGDNMREAERWYHTVRAFKGRSLGCNDIDERRILVLLNPKSGSGKAREIFNRQVVPVLNEAEQPYDLHVTKHANYAREFVRVKVLDNYSGIVAVGGDGLFFEILNGLLMRADWLDARNILLGIVPCGSGNGLARSIAHVCGEPYEPKPILGATLTMLSGKSMAMDVVRVQQQNQILYSFLSVGWGLISDIDIESERLRSLGYQRFTIWTLHRLISLRTYRGKVSYLPKENVYMESDTISLAEPLPLKHSRSCNTCLDTLNSGCFQSTDCIEASKYYDVISLQNSISQSLKSRCDSWFSPASCRSTYHSVSESIYHSVDGGSDAESHLQHSNLSVHLCGPTGSAPTLNEPVPASWVVEEGEFVMVHAAYQTHLGSDCFFVPQAKFNDGIIYVVIIRSGISRSQLLNFLMGMSSGTHVPVTNNEFVKMVPVTALRIEPYDNEGILTVDGERIEFGPLQAELLPSMVRVMAPK</sequence>
<dbReference type="Gene3D" id="2.60.200.40">
    <property type="match status" value="1"/>
</dbReference>
<organism evidence="9">
    <name type="scientific">Bactrocera dorsalis</name>
    <name type="common">Oriental fruit fly</name>
    <name type="synonym">Dacus dorsalis</name>
    <dbReference type="NCBI Taxonomy" id="27457"/>
    <lineage>
        <taxon>Eukaryota</taxon>
        <taxon>Metazoa</taxon>
        <taxon>Ecdysozoa</taxon>
        <taxon>Arthropoda</taxon>
        <taxon>Hexapoda</taxon>
        <taxon>Insecta</taxon>
        <taxon>Pterygota</taxon>
        <taxon>Neoptera</taxon>
        <taxon>Endopterygota</taxon>
        <taxon>Diptera</taxon>
        <taxon>Brachycera</taxon>
        <taxon>Muscomorpha</taxon>
        <taxon>Tephritoidea</taxon>
        <taxon>Tephritidae</taxon>
        <taxon>Bactrocera</taxon>
        <taxon>Bactrocera</taxon>
    </lineage>
</organism>
<name>A0A034WI04_BACDO</name>
<dbReference type="GO" id="GO:0005524">
    <property type="term" value="F:ATP binding"/>
    <property type="evidence" value="ECO:0007669"/>
    <property type="project" value="UniProtKB-KW"/>
</dbReference>
<evidence type="ECO:0000256" key="1">
    <source>
        <dbReference type="ARBA" id="ARBA00004308"/>
    </source>
</evidence>
<dbReference type="GO" id="GO:0008481">
    <property type="term" value="F:sphingosine kinase activity"/>
    <property type="evidence" value="ECO:0007669"/>
    <property type="project" value="UniProtKB-EC"/>
</dbReference>
<keyword evidence="6" id="KW-0472">Membrane</keyword>
<dbReference type="Pfam" id="PF19279">
    <property type="entry name" value="YegS_C"/>
    <property type="match status" value="1"/>
</dbReference>
<dbReference type="InterPro" id="IPR016064">
    <property type="entry name" value="NAD/diacylglycerol_kinase_sf"/>
</dbReference>
<dbReference type="AlphaFoldDB" id="A0A034WI04"/>
<dbReference type="EMBL" id="GAKP01005192">
    <property type="protein sequence ID" value="JAC53760.1"/>
    <property type="molecule type" value="Transcribed_RNA"/>
</dbReference>
<dbReference type="Pfam" id="PF00781">
    <property type="entry name" value="DAGK_cat"/>
    <property type="match status" value="1"/>
</dbReference>
<dbReference type="InterPro" id="IPR001206">
    <property type="entry name" value="Diacylglycerol_kinase_cat_dom"/>
</dbReference>
<dbReference type="SMART" id="SM00046">
    <property type="entry name" value="DAGKc"/>
    <property type="match status" value="1"/>
</dbReference>
<gene>
    <name evidence="9" type="primary">SPHK2</name>
</gene>
<evidence type="ECO:0000256" key="7">
    <source>
        <dbReference type="ARBA" id="ARBA00044037"/>
    </source>
</evidence>
<keyword evidence="2" id="KW-0808">Transferase</keyword>
<feature type="domain" description="DAGKc" evidence="8">
    <location>
        <begin position="164"/>
        <end position="309"/>
    </location>
</feature>
<dbReference type="KEGG" id="bdr:105233241"/>
<dbReference type="RefSeq" id="XP_011213560.2">
    <property type="nucleotide sequence ID" value="XM_011215258.4"/>
</dbReference>
<dbReference type="OrthoDB" id="3853857at2759"/>
<dbReference type="EMBL" id="GAKP01005191">
    <property type="protein sequence ID" value="JAC53761.1"/>
    <property type="molecule type" value="Transcribed_RNA"/>
</dbReference>
<dbReference type="InterPro" id="IPR050187">
    <property type="entry name" value="Lipid_Phosphate_FormReg"/>
</dbReference>
<dbReference type="InterPro" id="IPR045540">
    <property type="entry name" value="YegS/DAGK_C"/>
</dbReference>